<keyword evidence="1" id="KW-0732">Signal</keyword>
<dbReference type="InterPro" id="IPR048502">
    <property type="entry name" value="NamZ_N"/>
</dbReference>
<comment type="caution">
    <text evidence="5">The sequence shown here is derived from an EMBL/GenBank/DDBJ whole genome shotgun (WGS) entry which is preliminary data.</text>
</comment>
<dbReference type="AlphaFoldDB" id="A0A4R1L040"/>
<feature type="domain" description="Peptidoglycan beta-N-acetylmuramidase NamZ C-terminal" evidence="4">
    <location>
        <begin position="645"/>
        <end position="794"/>
    </location>
</feature>
<name>A0A4R1L040_9BACT</name>
<evidence type="ECO:0000313" key="6">
    <source>
        <dbReference type="Proteomes" id="UP000295210"/>
    </source>
</evidence>
<dbReference type="InterPro" id="IPR008302">
    <property type="entry name" value="NamZ"/>
</dbReference>
<dbReference type="Proteomes" id="UP000295210">
    <property type="component" value="Unassembled WGS sequence"/>
</dbReference>
<evidence type="ECO:0000313" key="5">
    <source>
        <dbReference type="EMBL" id="TCK70240.1"/>
    </source>
</evidence>
<feature type="chain" id="PRO_5020700934" evidence="1">
    <location>
        <begin position="22"/>
        <end position="795"/>
    </location>
</feature>
<dbReference type="Gene3D" id="3.40.710.10">
    <property type="entry name" value="DD-peptidase/beta-lactamase superfamily"/>
    <property type="match status" value="1"/>
</dbReference>
<dbReference type="PANTHER" id="PTHR42915:SF1">
    <property type="entry name" value="PEPTIDOGLYCAN BETA-N-ACETYLMURAMIDASE NAMZ"/>
    <property type="match status" value="1"/>
</dbReference>
<dbReference type="EMBL" id="SMGK01000007">
    <property type="protein sequence ID" value="TCK70240.1"/>
    <property type="molecule type" value="Genomic_DNA"/>
</dbReference>
<dbReference type="GO" id="GO:0033922">
    <property type="term" value="F:peptidoglycan beta-N-acetylmuramidase activity"/>
    <property type="evidence" value="ECO:0007669"/>
    <property type="project" value="InterPro"/>
</dbReference>
<evidence type="ECO:0000259" key="4">
    <source>
        <dbReference type="Pfam" id="PF20732"/>
    </source>
</evidence>
<dbReference type="Gene3D" id="3.40.50.12170">
    <property type="entry name" value="Uncharacterised protein PF07075, DUF1343"/>
    <property type="match status" value="1"/>
</dbReference>
<dbReference type="PANTHER" id="PTHR42915">
    <property type="entry name" value="HYPOTHETICAL 460 KDA PROTEIN IN FEUA-SIGW INTERGENIC REGION [PRECURSOR]"/>
    <property type="match status" value="1"/>
</dbReference>
<dbReference type="SUPFAM" id="SSF56601">
    <property type="entry name" value="beta-lactamase/transpeptidase-like"/>
    <property type="match status" value="1"/>
</dbReference>
<proteinExistence type="predicted"/>
<accession>A0A4R1L040</accession>
<sequence length="795" mass="87021">MRRFVTVIGLLLLFCGLDCFAAQPDFASIDRLVNAGIANHKLPGAVVIVGHNGHIVYRRAYGSRSLIPAQERMTANTIFDMASLTKCLATATAVMQLYQQGRISVDEPVAHYLPEFAQNGKQNITVRNLLTHYSGLPPDLPLTEPWEGKSEAYRMAFAIKPSTPPGVRFVYSDINFIVLGALVEKITGQTLDEYAAEHIYKPLGMSHTRFLPPVEWRALIAPTQYEQGDHGTMLRGVVHDPTSRRMGGVAGHAGLFSTADDVSLFAQALLDRLAGRPSTFPLSRAVLAKMVIPEQPATATALRGFGWDIDSPFSSNRGTIFPIGSFGHTGFTGTSLWMDPVSNTYVVTLANAVHPDGPKGLGTLRGDVADSAAIALGIRPDGGKLSARLTGYNESIAGMRHWLARNGEVKTGIDVLASDGFAELTSLSRNHPGQLRIGLLTNQSGVDSSGRRTIDLLAHAPNVELKTLFSPEHGIHGTLDRENIGNSKDETTGIPVISLYGATDKQRRPSLDMLRQLDAVVIDLQDSGVRFYTYETVMDYFLEAASQTGTPIVVLDRPDPLNGAVVQGPVSDADDLSYVHYLPLPVRHGMTMGELARYFVQQRGLHTPLKVVAMQGWQRGDWYDSTALTWVNPSPNLRNMNEATLYPALGLVESTNISVGRGTDTPFELLGAPWINGRLLAAKLNAEFIPGVRFVPADFTPAKPAPYGDELCHGIQLIVTNRNVLDSPRLGVEIAALLRRLYPDKFLLNKMKTLLANRSVLEELQRGESANTIMEQERPSLEHFLEQRQRVLLYP</sequence>
<evidence type="ECO:0000259" key="2">
    <source>
        <dbReference type="Pfam" id="PF00144"/>
    </source>
</evidence>
<reference evidence="5 6" key="1">
    <citation type="submission" date="2019-03" db="EMBL/GenBank/DDBJ databases">
        <title>Genomic Encyclopedia of Type Strains, Phase IV (KMG-IV): sequencing the most valuable type-strain genomes for metagenomic binning, comparative biology and taxonomic classification.</title>
        <authorList>
            <person name="Goeker M."/>
        </authorList>
    </citation>
    <scope>NUCLEOTIDE SEQUENCE [LARGE SCALE GENOMIC DNA]</scope>
    <source>
        <strain evidence="5 6">DSM 103428</strain>
    </source>
</reference>
<dbReference type="Pfam" id="PF07075">
    <property type="entry name" value="NamZ_N"/>
    <property type="match status" value="1"/>
</dbReference>
<dbReference type="Gene3D" id="3.90.1150.140">
    <property type="match status" value="1"/>
</dbReference>
<evidence type="ECO:0000259" key="3">
    <source>
        <dbReference type="Pfam" id="PF07075"/>
    </source>
</evidence>
<keyword evidence="6" id="KW-1185">Reference proteome</keyword>
<evidence type="ECO:0000256" key="1">
    <source>
        <dbReference type="SAM" id="SignalP"/>
    </source>
</evidence>
<dbReference type="InterPro" id="IPR001466">
    <property type="entry name" value="Beta-lactam-related"/>
</dbReference>
<feature type="domain" description="Beta-lactamase-related" evidence="2">
    <location>
        <begin position="29"/>
        <end position="358"/>
    </location>
</feature>
<dbReference type="Pfam" id="PF00144">
    <property type="entry name" value="Beta-lactamase"/>
    <property type="match status" value="1"/>
</dbReference>
<dbReference type="InterPro" id="IPR048503">
    <property type="entry name" value="NamZ_C"/>
</dbReference>
<protein>
    <submittedName>
        <fullName evidence="5">Uncharacterized protein YbbC (DUF1343 family)</fullName>
    </submittedName>
</protein>
<dbReference type="InterPro" id="IPR012338">
    <property type="entry name" value="Beta-lactam/transpept-like"/>
</dbReference>
<feature type="signal peptide" evidence="1">
    <location>
        <begin position="1"/>
        <end position="21"/>
    </location>
</feature>
<feature type="domain" description="Peptidoglycan beta-N-acetylmuramidase NamZ N-terminal" evidence="3">
    <location>
        <begin position="437"/>
        <end position="640"/>
    </location>
</feature>
<gene>
    <name evidence="5" type="ORF">C7378_3397</name>
</gene>
<dbReference type="Pfam" id="PF20732">
    <property type="entry name" value="NamZ_C"/>
    <property type="match status" value="1"/>
</dbReference>
<organism evidence="5 6">
    <name type="scientific">Acidipila rosea</name>
    <dbReference type="NCBI Taxonomy" id="768535"/>
    <lineage>
        <taxon>Bacteria</taxon>
        <taxon>Pseudomonadati</taxon>
        <taxon>Acidobacteriota</taxon>
        <taxon>Terriglobia</taxon>
        <taxon>Terriglobales</taxon>
        <taxon>Acidobacteriaceae</taxon>
        <taxon>Acidipila</taxon>
    </lineage>
</organism>